<protein>
    <submittedName>
        <fullName evidence="1">Uncharacterized protein</fullName>
    </submittedName>
</protein>
<organism evidence="1 2">
    <name type="scientific">Agrocybe pediades</name>
    <dbReference type="NCBI Taxonomy" id="84607"/>
    <lineage>
        <taxon>Eukaryota</taxon>
        <taxon>Fungi</taxon>
        <taxon>Dikarya</taxon>
        <taxon>Basidiomycota</taxon>
        <taxon>Agaricomycotina</taxon>
        <taxon>Agaricomycetes</taxon>
        <taxon>Agaricomycetidae</taxon>
        <taxon>Agaricales</taxon>
        <taxon>Agaricineae</taxon>
        <taxon>Strophariaceae</taxon>
        <taxon>Agrocybe</taxon>
    </lineage>
</organism>
<comment type="caution">
    <text evidence="1">The sequence shown here is derived from an EMBL/GenBank/DDBJ whole genome shotgun (WGS) entry which is preliminary data.</text>
</comment>
<accession>A0A8H4QLV0</accession>
<reference evidence="1 2" key="1">
    <citation type="submission" date="2019-12" db="EMBL/GenBank/DDBJ databases">
        <authorList>
            <person name="Floudas D."/>
            <person name="Bentzer J."/>
            <person name="Ahren D."/>
            <person name="Johansson T."/>
            <person name="Persson P."/>
            <person name="Tunlid A."/>
        </authorList>
    </citation>
    <scope>NUCLEOTIDE SEQUENCE [LARGE SCALE GENOMIC DNA]</scope>
    <source>
        <strain evidence="1 2">CBS 102.39</strain>
    </source>
</reference>
<sequence length="508" mass="58295">MDEDIPTARDMQYPDSYYLDALSAATRAGLPGNSHELIRDIFGFAMHLGEEEAFAAEELDEILQLEAGTCEKYTSALPQFIDIGENPVPPHISEFLGDPMRAGSFYINSVEMINKHVKNCLRYISMCRPKSQLDFGTLYIAIMFFDENQAKIIFDHDHEEIMANFSVLNCCKPVYDNKNAVINQTFVPLWLHLLKRSNKEKLFLYHQKKLDMDYRQLLPDYYNNERLSLALAIVLHFSLIYDDDHPSPMPGVDSALNDGLSLIDVHSSEDLLGILRPTPTAHNMKVHNDLLSLYLRNSQRSGPFSLQRSGGLLHANAALTCLDYLSRINVANWRLKVEDHDMDADDSEQGSCADGEEPERTPWIGEVEDNYLDVLATFDEEDDRLHVLENSYMDAWRRDWKRANREKDSDKWQYLLALGFALFFLPRAGISEDLLEMCNTSYQRLPSDGRTYSHHIRNIDDLMAVYIKRWAGRQEGISPSDGKKSIYPLKKARMSVYTGYEEECQTSK</sequence>
<name>A0A8H4QLV0_9AGAR</name>
<evidence type="ECO:0000313" key="1">
    <source>
        <dbReference type="EMBL" id="KAF4613261.1"/>
    </source>
</evidence>
<evidence type="ECO:0000313" key="2">
    <source>
        <dbReference type="Proteomes" id="UP000521872"/>
    </source>
</evidence>
<keyword evidence="2" id="KW-1185">Reference proteome</keyword>
<dbReference type="AlphaFoldDB" id="A0A8H4QLV0"/>
<gene>
    <name evidence="1" type="ORF">D9613_010751</name>
</gene>
<proteinExistence type="predicted"/>
<dbReference type="EMBL" id="JAACJL010000046">
    <property type="protein sequence ID" value="KAF4613261.1"/>
    <property type="molecule type" value="Genomic_DNA"/>
</dbReference>
<dbReference type="Proteomes" id="UP000521872">
    <property type="component" value="Unassembled WGS sequence"/>
</dbReference>